<reference evidence="2" key="1">
    <citation type="journal article" date="2014" name="Front. Microbiol.">
        <title>High frequency of phylogenetically diverse reductive dehalogenase-homologous genes in deep subseafloor sedimentary metagenomes.</title>
        <authorList>
            <person name="Kawai M."/>
            <person name="Futagami T."/>
            <person name="Toyoda A."/>
            <person name="Takaki Y."/>
            <person name="Nishi S."/>
            <person name="Hori S."/>
            <person name="Arai W."/>
            <person name="Tsubouchi T."/>
            <person name="Morono Y."/>
            <person name="Uchiyama I."/>
            <person name="Ito T."/>
            <person name="Fujiyama A."/>
            <person name="Inagaki F."/>
            <person name="Takami H."/>
        </authorList>
    </citation>
    <scope>NUCLEOTIDE SEQUENCE</scope>
    <source>
        <strain evidence="2">Expedition CK06-06</strain>
    </source>
</reference>
<proteinExistence type="predicted"/>
<dbReference type="EMBL" id="BART01008796">
    <property type="protein sequence ID" value="GAG58244.1"/>
    <property type="molecule type" value="Genomic_DNA"/>
</dbReference>
<feature type="compositionally biased region" description="Basic and acidic residues" evidence="1">
    <location>
        <begin position="1"/>
        <end position="19"/>
    </location>
</feature>
<organism evidence="2">
    <name type="scientific">marine sediment metagenome</name>
    <dbReference type="NCBI Taxonomy" id="412755"/>
    <lineage>
        <taxon>unclassified sequences</taxon>
        <taxon>metagenomes</taxon>
        <taxon>ecological metagenomes</taxon>
    </lineage>
</organism>
<gene>
    <name evidence="2" type="ORF">S01H4_19689</name>
</gene>
<dbReference type="AlphaFoldDB" id="X0YPR0"/>
<evidence type="ECO:0000256" key="1">
    <source>
        <dbReference type="SAM" id="MobiDB-lite"/>
    </source>
</evidence>
<evidence type="ECO:0000313" key="2">
    <source>
        <dbReference type="EMBL" id="GAG58244.1"/>
    </source>
</evidence>
<comment type="caution">
    <text evidence="2">The sequence shown here is derived from an EMBL/GenBank/DDBJ whole genome shotgun (WGS) entry which is preliminary data.</text>
</comment>
<name>X0YPR0_9ZZZZ</name>
<accession>X0YPR0</accession>
<feature type="region of interest" description="Disordered" evidence="1">
    <location>
        <begin position="1"/>
        <end position="34"/>
    </location>
</feature>
<sequence>GRLESKSQESGENMEKRGSEGTTKAAKTGQALVK</sequence>
<feature type="non-terminal residue" evidence="2">
    <location>
        <position position="1"/>
    </location>
</feature>
<protein>
    <submittedName>
        <fullName evidence="2">Uncharacterized protein</fullName>
    </submittedName>
</protein>